<reference evidence="4 5" key="1">
    <citation type="submission" date="2020-02" db="EMBL/GenBank/DDBJ databases">
        <title>Nitrogenibacter mangrovi gen. nov., sp. nov. isolated from mangrove sediment, a denitrifying betaproteobacterium.</title>
        <authorList>
            <person name="Liao H."/>
            <person name="Tian Y."/>
        </authorList>
    </citation>
    <scope>NUCLEOTIDE SEQUENCE [LARGE SCALE GENOMIC DNA]</scope>
    <source>
        <strain evidence="4 5">M9-3-2</strain>
    </source>
</reference>
<dbReference type="InterPro" id="IPR000873">
    <property type="entry name" value="AMP-dep_synth/lig_dom"/>
</dbReference>
<dbReference type="EMBL" id="CP048836">
    <property type="protein sequence ID" value="QID16251.1"/>
    <property type="molecule type" value="Genomic_DNA"/>
</dbReference>
<dbReference type="AlphaFoldDB" id="A0A6C1AY10"/>
<dbReference type="InterPro" id="IPR050237">
    <property type="entry name" value="ATP-dep_AMP-bd_enzyme"/>
</dbReference>
<evidence type="ECO:0000256" key="1">
    <source>
        <dbReference type="ARBA" id="ARBA00022598"/>
    </source>
</evidence>
<organism evidence="4 5">
    <name type="scientific">Nitrogeniibacter mangrovi</name>
    <dbReference type="NCBI Taxonomy" id="2016596"/>
    <lineage>
        <taxon>Bacteria</taxon>
        <taxon>Pseudomonadati</taxon>
        <taxon>Pseudomonadota</taxon>
        <taxon>Betaproteobacteria</taxon>
        <taxon>Rhodocyclales</taxon>
        <taxon>Zoogloeaceae</taxon>
        <taxon>Nitrogeniibacter</taxon>
    </lineage>
</organism>
<dbReference type="GO" id="GO:0016874">
    <property type="term" value="F:ligase activity"/>
    <property type="evidence" value="ECO:0007669"/>
    <property type="project" value="UniProtKB-KW"/>
</dbReference>
<dbReference type="PANTHER" id="PTHR43767:SF8">
    <property type="entry name" value="LONG-CHAIN-FATTY-ACID--COA LIGASE"/>
    <property type="match status" value="1"/>
</dbReference>
<dbReference type="InterPro" id="IPR042099">
    <property type="entry name" value="ANL_N_sf"/>
</dbReference>
<evidence type="ECO:0000256" key="2">
    <source>
        <dbReference type="SAM" id="Phobius"/>
    </source>
</evidence>
<accession>A0A6C1AY10</accession>
<keyword evidence="2" id="KW-0812">Transmembrane</keyword>
<dbReference type="Pfam" id="PF00501">
    <property type="entry name" value="AMP-binding"/>
    <property type="match status" value="1"/>
</dbReference>
<dbReference type="KEGG" id="azq:G3580_00600"/>
<dbReference type="InterPro" id="IPR045851">
    <property type="entry name" value="AMP-bd_C_sf"/>
</dbReference>
<keyword evidence="2" id="KW-0472">Membrane</keyword>
<dbReference type="Gene3D" id="3.30.300.30">
    <property type="match status" value="1"/>
</dbReference>
<dbReference type="PANTHER" id="PTHR43767">
    <property type="entry name" value="LONG-CHAIN-FATTY-ACID--COA LIGASE"/>
    <property type="match status" value="1"/>
</dbReference>
<evidence type="ECO:0000313" key="5">
    <source>
        <dbReference type="Proteomes" id="UP000501991"/>
    </source>
</evidence>
<dbReference type="PROSITE" id="PS00455">
    <property type="entry name" value="AMP_BINDING"/>
    <property type="match status" value="1"/>
</dbReference>
<keyword evidence="2" id="KW-1133">Transmembrane helix</keyword>
<evidence type="ECO:0000313" key="4">
    <source>
        <dbReference type="EMBL" id="QID16251.1"/>
    </source>
</evidence>
<feature type="domain" description="AMP-dependent synthetase/ligase" evidence="3">
    <location>
        <begin position="8"/>
        <end position="333"/>
    </location>
</feature>
<gene>
    <name evidence="4" type="ORF">G3580_00600</name>
</gene>
<dbReference type="Gene3D" id="3.40.50.12780">
    <property type="entry name" value="N-terminal domain of ligase-like"/>
    <property type="match status" value="1"/>
</dbReference>
<evidence type="ECO:0000259" key="3">
    <source>
        <dbReference type="Pfam" id="PF00501"/>
    </source>
</evidence>
<dbReference type="InterPro" id="IPR020845">
    <property type="entry name" value="AMP-binding_CS"/>
</dbReference>
<name>A0A6C1AY10_9RHOO</name>
<dbReference type="Pfam" id="PF23562">
    <property type="entry name" value="AMP-binding_C_3"/>
    <property type="match status" value="1"/>
</dbReference>
<feature type="transmembrane region" description="Helical" evidence="2">
    <location>
        <begin position="60"/>
        <end position="83"/>
    </location>
</feature>
<dbReference type="Proteomes" id="UP000501991">
    <property type="component" value="Chromosome"/>
</dbReference>
<sequence length="492" mass="51103">MNIVLSLLRRHAATQPDHIALADHETQLDYRSLLHAVEALADRLHNDPPRTLALWADNGVAWVVADLAAALAGIPIVPLPLFFSPTQMAHVMASAGVDRVLTDQPQRFQALFPQYTAAAGRGYGALHPLTAAHGPAAALPADTVKVTFTSGTTGEPKGVCLDGPSLSTVASALAGASDAQPGDRHLCVLPLATLLENVGGVYAGLIAGATVCVPALAEVGLAGSSGLDVGRLLTALDRWRATTAILVPQMLQALLGAARAGLPMPRHLRYVALGGAPVSAQLLDEANGAGLPVFEGYGLSECASVVAVNTPAAHRPGSVGRPLPHVDVHIAADGEIHVGGIAALGYLGDTPANRADRVATGDLGHVDADGFLYLTGRKKHLFITAFGRNVAPEWVERELLGEPGILQAAVFGEARPFNCAVVVPAPGAAPARIEQALARANDRLPDYARVHAWVPATEPFSLANGMCTANGRPRRNVIGQRYAAHIAAVYPS</sequence>
<dbReference type="SUPFAM" id="SSF56801">
    <property type="entry name" value="Acetyl-CoA synthetase-like"/>
    <property type="match status" value="1"/>
</dbReference>
<protein>
    <submittedName>
        <fullName evidence="4">Long-chain fatty acid--CoA ligase</fullName>
    </submittedName>
</protein>
<keyword evidence="5" id="KW-1185">Reference proteome</keyword>
<dbReference type="RefSeq" id="WP_173763419.1">
    <property type="nucleotide sequence ID" value="NZ_CP048836.1"/>
</dbReference>
<proteinExistence type="predicted"/>
<keyword evidence="1 4" id="KW-0436">Ligase</keyword>